<dbReference type="PANTHER" id="PTHR34427:SF5">
    <property type="entry name" value="DUF4283 DOMAIN-CONTAINING PROTEIN"/>
    <property type="match status" value="1"/>
</dbReference>
<dbReference type="EMBL" id="OX465080">
    <property type="protein sequence ID" value="CAI9279887.1"/>
    <property type="molecule type" value="Genomic_DNA"/>
</dbReference>
<accession>A0AA35YTZ1</accession>
<name>A0AA35YTZ1_LACSI</name>
<proteinExistence type="predicted"/>
<feature type="compositionally biased region" description="Basic and acidic residues" evidence="1">
    <location>
        <begin position="305"/>
        <end position="316"/>
    </location>
</feature>
<evidence type="ECO:0008006" key="4">
    <source>
        <dbReference type="Google" id="ProtNLM"/>
    </source>
</evidence>
<keyword evidence="3" id="KW-1185">Reference proteome</keyword>
<reference evidence="2" key="1">
    <citation type="submission" date="2023-04" db="EMBL/GenBank/DDBJ databases">
        <authorList>
            <person name="Vijverberg K."/>
            <person name="Xiong W."/>
            <person name="Schranz E."/>
        </authorList>
    </citation>
    <scope>NUCLEOTIDE SEQUENCE</scope>
</reference>
<sequence length="333" mass="38628">MDSSGRWFAFIRFTGVKYASDMEARLQGISCMGRILMINIAKFERKEINKNKREVPAARRFQEVQRAPNDAWRDGRTFAIVAAGFPSLPPPQPPTLSSSPIQLRSCTFMEYWLKSELTLVGEVRSYTHLTSLPDSIFNREDGRYKAKYLGGLKIGIRFRNPSDVRNFMEDKEFWRLWFKWIDRGDKVDIKEDRIAWLKVVGLPIHLWDEGNLRAITRKLGVISKSMEISMSKIDVSYMKICVITTSLKRISEEIIVAVDNRIFKIGVYKIDDDWKPFSTHNYDNDSEYEDEDDEDAISNTMIVDDENKSDDMRETLEEGEIDSEFDSERVPGS</sequence>
<dbReference type="AlphaFoldDB" id="A0AA35YTZ1"/>
<dbReference type="Proteomes" id="UP001177003">
    <property type="component" value="Chromosome 4"/>
</dbReference>
<gene>
    <name evidence="2" type="ORF">LSALG_LOCUS19662</name>
</gene>
<feature type="compositionally biased region" description="Acidic residues" evidence="1">
    <location>
        <begin position="284"/>
        <end position="296"/>
    </location>
</feature>
<feature type="region of interest" description="Disordered" evidence="1">
    <location>
        <begin position="281"/>
        <end position="333"/>
    </location>
</feature>
<evidence type="ECO:0000313" key="3">
    <source>
        <dbReference type="Proteomes" id="UP001177003"/>
    </source>
</evidence>
<evidence type="ECO:0000256" key="1">
    <source>
        <dbReference type="SAM" id="MobiDB-lite"/>
    </source>
</evidence>
<evidence type="ECO:0000313" key="2">
    <source>
        <dbReference type="EMBL" id="CAI9279887.1"/>
    </source>
</evidence>
<dbReference type="PANTHER" id="PTHR34427">
    <property type="entry name" value="DUF4283 DOMAIN PROTEIN"/>
    <property type="match status" value="1"/>
</dbReference>
<organism evidence="2 3">
    <name type="scientific">Lactuca saligna</name>
    <name type="common">Willowleaf lettuce</name>
    <dbReference type="NCBI Taxonomy" id="75948"/>
    <lineage>
        <taxon>Eukaryota</taxon>
        <taxon>Viridiplantae</taxon>
        <taxon>Streptophyta</taxon>
        <taxon>Embryophyta</taxon>
        <taxon>Tracheophyta</taxon>
        <taxon>Spermatophyta</taxon>
        <taxon>Magnoliopsida</taxon>
        <taxon>eudicotyledons</taxon>
        <taxon>Gunneridae</taxon>
        <taxon>Pentapetalae</taxon>
        <taxon>asterids</taxon>
        <taxon>campanulids</taxon>
        <taxon>Asterales</taxon>
        <taxon>Asteraceae</taxon>
        <taxon>Cichorioideae</taxon>
        <taxon>Cichorieae</taxon>
        <taxon>Lactucinae</taxon>
        <taxon>Lactuca</taxon>
    </lineage>
</organism>
<protein>
    <recommendedName>
        <fullName evidence="4">DUF4283 domain-containing protein</fullName>
    </recommendedName>
</protein>